<proteinExistence type="inferred from homology"/>
<keyword evidence="4" id="KW-1185">Reference proteome</keyword>
<reference evidence="3" key="1">
    <citation type="submission" date="2020-10" db="EMBL/GenBank/DDBJ databases">
        <authorList>
            <person name="Castelo-Branco R."/>
            <person name="Eusebio N."/>
            <person name="Adriana R."/>
            <person name="Vieira A."/>
            <person name="Brugerolle De Fraissinette N."/>
            <person name="Rezende De Castro R."/>
            <person name="Schneider M.P."/>
            <person name="Vasconcelos V."/>
            <person name="Leao P.N."/>
        </authorList>
    </citation>
    <scope>NUCLEOTIDE SEQUENCE</scope>
    <source>
        <strain evidence="3">LEGE 06105</strain>
    </source>
</reference>
<dbReference type="RefSeq" id="WP_193924049.1">
    <property type="nucleotide sequence ID" value="NZ_JADEWL010000119.1"/>
</dbReference>
<dbReference type="PROSITE" id="PS51257">
    <property type="entry name" value="PROKAR_LIPOPROTEIN"/>
    <property type="match status" value="1"/>
</dbReference>
<dbReference type="EMBL" id="JADEWL010000119">
    <property type="protein sequence ID" value="MBE9215819.1"/>
    <property type="molecule type" value="Genomic_DNA"/>
</dbReference>
<evidence type="ECO:0000313" key="4">
    <source>
        <dbReference type="Proteomes" id="UP000620559"/>
    </source>
</evidence>
<gene>
    <name evidence="3" type="ORF">IQ247_24685</name>
</gene>
<evidence type="ECO:0000256" key="1">
    <source>
        <dbReference type="ARBA" id="ARBA00009820"/>
    </source>
</evidence>
<protein>
    <submittedName>
        <fullName evidence="3">TolB family protein</fullName>
    </submittedName>
</protein>
<organism evidence="3 4">
    <name type="scientific">Plectonema cf. radiosum LEGE 06105</name>
    <dbReference type="NCBI Taxonomy" id="945769"/>
    <lineage>
        <taxon>Bacteria</taxon>
        <taxon>Bacillati</taxon>
        <taxon>Cyanobacteriota</taxon>
        <taxon>Cyanophyceae</taxon>
        <taxon>Oscillatoriophycideae</taxon>
        <taxon>Oscillatoriales</taxon>
        <taxon>Microcoleaceae</taxon>
        <taxon>Plectonema</taxon>
    </lineage>
</organism>
<feature type="chain" id="PRO_5035242536" evidence="2">
    <location>
        <begin position="20"/>
        <end position="174"/>
    </location>
</feature>
<dbReference type="InterPro" id="IPR011042">
    <property type="entry name" value="6-blade_b-propeller_TolB-like"/>
</dbReference>
<dbReference type="Proteomes" id="UP000620559">
    <property type="component" value="Unassembled WGS sequence"/>
</dbReference>
<comment type="caution">
    <text evidence="3">The sequence shown here is derived from an EMBL/GenBank/DDBJ whole genome shotgun (WGS) entry which is preliminary data.</text>
</comment>
<dbReference type="SUPFAM" id="SSF82171">
    <property type="entry name" value="DPP6 N-terminal domain-like"/>
    <property type="match status" value="1"/>
</dbReference>
<dbReference type="AlphaFoldDB" id="A0A8J7JVH7"/>
<sequence length="174" mass="19520">MTKYFISICLFTTLTLLSACGSPRILSYSFDNGGSSLNSGASELNPHISGRYIVYTSDRRGSQDVYMFDRMTRTLINLPGLNSFDAIANHPSASQDGRYIVFAASVEGRSNIFLYDKETRQSRNLTGNLQAEVRNPTISGDSNRIAFEYTLNGQWDVLVYDRLGRRLNIPQEPQ</sequence>
<dbReference type="Gene3D" id="2.120.10.30">
    <property type="entry name" value="TolB, C-terminal domain"/>
    <property type="match status" value="1"/>
</dbReference>
<keyword evidence="2" id="KW-0732">Signal</keyword>
<accession>A0A8J7JVH7</accession>
<evidence type="ECO:0000313" key="3">
    <source>
        <dbReference type="EMBL" id="MBE9215819.1"/>
    </source>
</evidence>
<dbReference type="InterPro" id="IPR011659">
    <property type="entry name" value="WD40"/>
</dbReference>
<dbReference type="PANTHER" id="PTHR36842:SF1">
    <property type="entry name" value="PROTEIN TOLB"/>
    <property type="match status" value="1"/>
</dbReference>
<comment type="similarity">
    <text evidence="1">Belongs to the TolB family.</text>
</comment>
<dbReference type="PANTHER" id="PTHR36842">
    <property type="entry name" value="PROTEIN TOLB HOMOLOG"/>
    <property type="match status" value="1"/>
</dbReference>
<name>A0A8J7JVH7_9CYAN</name>
<evidence type="ECO:0000256" key="2">
    <source>
        <dbReference type="SAM" id="SignalP"/>
    </source>
</evidence>
<feature type="signal peptide" evidence="2">
    <location>
        <begin position="1"/>
        <end position="19"/>
    </location>
</feature>
<dbReference type="Pfam" id="PF07676">
    <property type="entry name" value="PD40"/>
    <property type="match status" value="3"/>
</dbReference>